<feature type="domain" description="Prephenate/arogenate dehydrogenase" evidence="3">
    <location>
        <begin position="30"/>
        <end position="318"/>
    </location>
</feature>
<dbReference type="InterPro" id="IPR003099">
    <property type="entry name" value="Prephen_DH"/>
</dbReference>
<gene>
    <name evidence="4" type="primary">tyrA</name>
    <name evidence="4" type="ORF">Tchar_00956</name>
</gene>
<dbReference type="Gene3D" id="3.40.50.720">
    <property type="entry name" value="NAD(P)-binding Rossmann-like Domain"/>
    <property type="match status" value="1"/>
</dbReference>
<dbReference type="GO" id="GO:0004665">
    <property type="term" value="F:prephenate dehydrogenase (NADP+) activity"/>
    <property type="evidence" value="ECO:0007669"/>
    <property type="project" value="InterPro"/>
</dbReference>
<accession>A0A554XH58</accession>
<dbReference type="Proteomes" id="UP000318294">
    <property type="component" value="Unassembled WGS sequence"/>
</dbReference>
<dbReference type="Pfam" id="PF20463">
    <property type="entry name" value="PDH_C"/>
    <property type="match status" value="1"/>
</dbReference>
<dbReference type="Gene3D" id="1.10.3660.10">
    <property type="entry name" value="6-phosphogluconate dehydrogenase C-terminal like domain"/>
    <property type="match status" value="1"/>
</dbReference>
<comment type="caution">
    <text evidence="4">The sequence shown here is derived from an EMBL/GenBank/DDBJ whole genome shotgun (WGS) entry which is preliminary data.</text>
</comment>
<dbReference type="PANTHER" id="PTHR21363:SF0">
    <property type="entry name" value="PREPHENATE DEHYDROGENASE [NADP(+)]"/>
    <property type="match status" value="1"/>
</dbReference>
<dbReference type="RefSeq" id="WP_144327942.1">
    <property type="nucleotide sequence ID" value="NZ_VJON01000010.1"/>
</dbReference>
<dbReference type="AlphaFoldDB" id="A0A554XH58"/>
<sequence>MTAADLASRSTAAAHTTAAPQPAPPCPAFERLAVLGCGLMGGSFALAAKAAGVVRQVVGYARSPATVQRARALGVIDVAAASAAQAVAGADLVLVAVPVAATGETLQAIRAEVPASALVMDVGSTKGDVVAAAQRHFHDRLPQFVPAHPIAGKERAGVEHASADLYRGCQVILTPLPQTDGAHIERARALWQALGARVRLMRPEDHDAAYAAVSHLPHLLAFAAVRALALQPSGATFLGLAGPGFRDFTRIAASDPDVWRDILLANAEQVLHQAHAFRAALDAFEAALRAHDGTALRTMIAEASQVRAQWGAGIHTAASPSFAPCIEPPSSTSRR</sequence>
<dbReference type="PANTHER" id="PTHR21363">
    <property type="entry name" value="PREPHENATE DEHYDROGENASE"/>
    <property type="match status" value="1"/>
</dbReference>
<dbReference type="InterPro" id="IPR050812">
    <property type="entry name" value="Preph/Arog_dehydrog"/>
</dbReference>
<evidence type="ECO:0000313" key="5">
    <source>
        <dbReference type="Proteomes" id="UP000318294"/>
    </source>
</evidence>
<dbReference type="OrthoDB" id="9809920at2"/>
<dbReference type="EC" id="1.3.1.12" evidence="4"/>
<evidence type="ECO:0000256" key="1">
    <source>
        <dbReference type="ARBA" id="ARBA00023002"/>
    </source>
</evidence>
<name>A0A554XH58_9BURK</name>
<dbReference type="EMBL" id="VJON01000010">
    <property type="protein sequence ID" value="TSE35166.1"/>
    <property type="molecule type" value="Genomic_DNA"/>
</dbReference>
<keyword evidence="5" id="KW-1185">Reference proteome</keyword>
<feature type="region of interest" description="Disordered" evidence="2">
    <location>
        <begin position="1"/>
        <end position="22"/>
    </location>
</feature>
<keyword evidence="1 4" id="KW-0560">Oxidoreductase</keyword>
<dbReference type="SUPFAM" id="SSF51735">
    <property type="entry name" value="NAD(P)-binding Rossmann-fold domains"/>
    <property type="match status" value="1"/>
</dbReference>
<feature type="compositionally biased region" description="Low complexity" evidence="2">
    <location>
        <begin position="1"/>
        <end position="20"/>
    </location>
</feature>
<dbReference type="GO" id="GO:0070403">
    <property type="term" value="F:NAD+ binding"/>
    <property type="evidence" value="ECO:0007669"/>
    <property type="project" value="InterPro"/>
</dbReference>
<proteinExistence type="predicted"/>
<dbReference type="SUPFAM" id="SSF48179">
    <property type="entry name" value="6-phosphogluconate dehydrogenase C-terminal domain-like"/>
    <property type="match status" value="1"/>
</dbReference>
<dbReference type="InterPro" id="IPR008927">
    <property type="entry name" value="6-PGluconate_DH-like_C_sf"/>
</dbReference>
<dbReference type="InterPro" id="IPR036291">
    <property type="entry name" value="NAD(P)-bd_dom_sf"/>
</dbReference>
<reference evidence="4 5" key="1">
    <citation type="submission" date="2019-07" db="EMBL/GenBank/DDBJ databases">
        <title>Tepidimonas charontis SPSP-6 draft genome.</title>
        <authorList>
            <person name="Da Costa M.S."/>
            <person name="Froufe H.J.C."/>
            <person name="Egas C."/>
            <person name="Albuquerque L."/>
        </authorList>
    </citation>
    <scope>NUCLEOTIDE SEQUENCE [LARGE SCALE GENOMIC DNA]</scope>
    <source>
        <strain evidence="4 5">SPSP-6</strain>
    </source>
</reference>
<dbReference type="GO" id="GO:0008977">
    <property type="term" value="F:prephenate dehydrogenase (NAD+) activity"/>
    <property type="evidence" value="ECO:0007669"/>
    <property type="project" value="UniProtKB-EC"/>
</dbReference>
<dbReference type="PROSITE" id="PS51176">
    <property type="entry name" value="PDH_ADH"/>
    <property type="match status" value="1"/>
</dbReference>
<evidence type="ECO:0000256" key="2">
    <source>
        <dbReference type="SAM" id="MobiDB-lite"/>
    </source>
</evidence>
<dbReference type="Pfam" id="PF02153">
    <property type="entry name" value="PDH_N"/>
    <property type="match status" value="1"/>
</dbReference>
<evidence type="ECO:0000313" key="4">
    <source>
        <dbReference type="EMBL" id="TSE35166.1"/>
    </source>
</evidence>
<protein>
    <submittedName>
        <fullName evidence="4">Prephenate dehydrogenase</fullName>
        <ecNumber evidence="4">1.3.1.12</ecNumber>
    </submittedName>
</protein>
<dbReference type="FunFam" id="3.40.50.720:FF:000208">
    <property type="entry name" value="Prephenate dehydrogenase"/>
    <property type="match status" value="1"/>
</dbReference>
<evidence type="ECO:0000259" key="3">
    <source>
        <dbReference type="PROSITE" id="PS51176"/>
    </source>
</evidence>
<organism evidence="4 5">
    <name type="scientific">Tepidimonas charontis</name>
    <dbReference type="NCBI Taxonomy" id="2267262"/>
    <lineage>
        <taxon>Bacteria</taxon>
        <taxon>Pseudomonadati</taxon>
        <taxon>Pseudomonadota</taxon>
        <taxon>Betaproteobacteria</taxon>
        <taxon>Burkholderiales</taxon>
        <taxon>Tepidimonas</taxon>
    </lineage>
</organism>
<dbReference type="InterPro" id="IPR046825">
    <property type="entry name" value="PDH_C"/>
</dbReference>
<dbReference type="InterPro" id="IPR046826">
    <property type="entry name" value="PDH_N"/>
</dbReference>
<dbReference type="GO" id="GO:0006571">
    <property type="term" value="P:tyrosine biosynthetic process"/>
    <property type="evidence" value="ECO:0007669"/>
    <property type="project" value="InterPro"/>
</dbReference>